<keyword evidence="10" id="KW-1185">Reference proteome</keyword>
<dbReference type="GO" id="GO:0005829">
    <property type="term" value="C:cytosol"/>
    <property type="evidence" value="ECO:0007669"/>
    <property type="project" value="TreeGrafter"/>
</dbReference>
<evidence type="ECO:0000256" key="6">
    <source>
        <dbReference type="ARBA" id="ARBA00023225"/>
    </source>
</evidence>
<evidence type="ECO:0000259" key="8">
    <source>
        <dbReference type="Pfam" id="PF02108"/>
    </source>
</evidence>
<dbReference type="RefSeq" id="WP_072984353.1">
    <property type="nucleotide sequence ID" value="NZ_FQZB01000003.1"/>
</dbReference>
<dbReference type="Pfam" id="PF02108">
    <property type="entry name" value="FliH"/>
    <property type="match status" value="1"/>
</dbReference>
<evidence type="ECO:0000256" key="3">
    <source>
        <dbReference type="ARBA" id="ARBA00022448"/>
    </source>
</evidence>
<accession>A0A1M6AVF7</accession>
<keyword evidence="9" id="KW-0969">Cilium</keyword>
<keyword evidence="3" id="KW-0813">Transport</keyword>
<sequence>MQSSYSVIKNNSVLNANDKRRIDTFYEHVSKEESIQSEPQKIDDSIVESYKNIGENIIKSAKQQKETMLSKAYEEAQQIEKEAYEKAYDEGSKNGYEDGYKQGYKESYEKHIEQATLEANAIVENASNILLDAKKQYEEYLVLKKNEIVKLAYNMAENIVKEKLEKEDGIINLLEEVIEKSKESSTFVIKCNKNHIESIENEIEKWKLKFALKGEIFVLEDSSLESGNAVVEKQNGKVMVGLDIGLEKLRENLF</sequence>
<keyword evidence="5" id="KW-0653">Protein transport</keyword>
<keyword evidence="9" id="KW-0282">Flagellum</keyword>
<evidence type="ECO:0000313" key="9">
    <source>
        <dbReference type="EMBL" id="SHI40427.1"/>
    </source>
</evidence>
<gene>
    <name evidence="9" type="ORF">SAMN02745163_00187</name>
</gene>
<dbReference type="STRING" id="1121302.SAMN02745163_00187"/>
<dbReference type="GO" id="GO:0015031">
    <property type="term" value="P:protein transport"/>
    <property type="evidence" value="ECO:0007669"/>
    <property type="project" value="UniProtKB-KW"/>
</dbReference>
<dbReference type="Proteomes" id="UP000184310">
    <property type="component" value="Unassembled WGS sequence"/>
</dbReference>
<dbReference type="AlphaFoldDB" id="A0A1M6AVF7"/>
<evidence type="ECO:0000256" key="5">
    <source>
        <dbReference type="ARBA" id="ARBA00022927"/>
    </source>
</evidence>
<dbReference type="PANTHER" id="PTHR34982">
    <property type="entry name" value="YOP PROTEINS TRANSLOCATION PROTEIN L"/>
    <property type="match status" value="1"/>
</dbReference>
<evidence type="ECO:0000256" key="2">
    <source>
        <dbReference type="ARBA" id="ARBA00006602"/>
    </source>
</evidence>
<keyword evidence="9" id="KW-0966">Cell projection</keyword>
<name>A0A1M6AVF7_9CLOT</name>
<feature type="domain" description="Flagellar assembly protein FliH/Type III secretion system HrpE" evidence="8">
    <location>
        <begin position="133"/>
        <end position="238"/>
    </location>
</feature>
<dbReference type="GO" id="GO:0044781">
    <property type="term" value="P:bacterial-type flagellum organization"/>
    <property type="evidence" value="ECO:0007669"/>
    <property type="project" value="UniProtKB-KW"/>
</dbReference>
<dbReference type="OrthoDB" id="2375163at2"/>
<organism evidence="9 10">
    <name type="scientific">Clostridium cavendishii DSM 21758</name>
    <dbReference type="NCBI Taxonomy" id="1121302"/>
    <lineage>
        <taxon>Bacteria</taxon>
        <taxon>Bacillati</taxon>
        <taxon>Bacillota</taxon>
        <taxon>Clostridia</taxon>
        <taxon>Eubacteriales</taxon>
        <taxon>Clostridiaceae</taxon>
        <taxon>Clostridium</taxon>
    </lineage>
</organism>
<dbReference type="PANTHER" id="PTHR34982:SF1">
    <property type="entry name" value="FLAGELLAR ASSEMBLY PROTEIN FLIH"/>
    <property type="match status" value="1"/>
</dbReference>
<comment type="similarity">
    <text evidence="2">Belongs to the FliH family.</text>
</comment>
<proteinExistence type="inferred from homology"/>
<evidence type="ECO:0000313" key="10">
    <source>
        <dbReference type="Proteomes" id="UP000184310"/>
    </source>
</evidence>
<evidence type="ECO:0000256" key="1">
    <source>
        <dbReference type="ARBA" id="ARBA00003041"/>
    </source>
</evidence>
<evidence type="ECO:0000256" key="4">
    <source>
        <dbReference type="ARBA" id="ARBA00022795"/>
    </source>
</evidence>
<keyword evidence="7" id="KW-0175">Coiled coil</keyword>
<comment type="function">
    <text evidence="1">Needed for flagellar regrowth and assembly.</text>
</comment>
<dbReference type="InterPro" id="IPR051472">
    <property type="entry name" value="T3SS_Stator/FliH"/>
</dbReference>
<dbReference type="EMBL" id="FQZB01000003">
    <property type="protein sequence ID" value="SHI40427.1"/>
    <property type="molecule type" value="Genomic_DNA"/>
</dbReference>
<reference evidence="9 10" key="1">
    <citation type="submission" date="2016-11" db="EMBL/GenBank/DDBJ databases">
        <authorList>
            <person name="Jaros S."/>
            <person name="Januszkiewicz K."/>
            <person name="Wedrychowicz H."/>
        </authorList>
    </citation>
    <scope>NUCLEOTIDE SEQUENCE [LARGE SCALE GENOMIC DNA]</scope>
    <source>
        <strain evidence="9 10">DSM 21758</strain>
    </source>
</reference>
<keyword evidence="6" id="KW-1006">Bacterial flagellum protein export</keyword>
<keyword evidence="4" id="KW-1005">Bacterial flagellum biogenesis</keyword>
<dbReference type="InterPro" id="IPR018035">
    <property type="entry name" value="Flagellar_FliH/T3SS_HrpE"/>
</dbReference>
<feature type="coiled-coil region" evidence="7">
    <location>
        <begin position="62"/>
        <end position="125"/>
    </location>
</feature>
<protein>
    <submittedName>
        <fullName evidence="9">Flagellar assembly protein FliH</fullName>
    </submittedName>
</protein>
<evidence type="ECO:0000256" key="7">
    <source>
        <dbReference type="SAM" id="Coils"/>
    </source>
</evidence>